<dbReference type="PANTHER" id="PTHR31912:SF34">
    <property type="entry name" value="NOTOCHORD-RELATED PROTEIN"/>
    <property type="match status" value="1"/>
</dbReference>
<organism evidence="2 3">
    <name type="scientific">Cristinia sonorae</name>
    <dbReference type="NCBI Taxonomy" id="1940300"/>
    <lineage>
        <taxon>Eukaryota</taxon>
        <taxon>Fungi</taxon>
        <taxon>Dikarya</taxon>
        <taxon>Basidiomycota</taxon>
        <taxon>Agaricomycotina</taxon>
        <taxon>Agaricomycetes</taxon>
        <taxon>Agaricomycetidae</taxon>
        <taxon>Agaricales</taxon>
        <taxon>Pleurotineae</taxon>
        <taxon>Stephanosporaceae</taxon>
        <taxon>Cristinia</taxon>
    </lineage>
</organism>
<evidence type="ECO:0000256" key="1">
    <source>
        <dbReference type="SAM" id="MobiDB-lite"/>
    </source>
</evidence>
<dbReference type="PANTHER" id="PTHR31912">
    <property type="entry name" value="IP13529P"/>
    <property type="match status" value="1"/>
</dbReference>
<evidence type="ECO:0000313" key="3">
    <source>
        <dbReference type="Proteomes" id="UP000813824"/>
    </source>
</evidence>
<feature type="region of interest" description="Disordered" evidence="1">
    <location>
        <begin position="1208"/>
        <end position="1234"/>
    </location>
</feature>
<gene>
    <name evidence="2" type="ORF">BXZ70DRAFT_1068335</name>
</gene>
<feature type="compositionally biased region" description="Low complexity" evidence="1">
    <location>
        <begin position="44"/>
        <end position="58"/>
    </location>
</feature>
<reference evidence="2" key="1">
    <citation type="journal article" date="2021" name="New Phytol.">
        <title>Evolutionary innovations through gain and loss of genes in the ectomycorrhizal Boletales.</title>
        <authorList>
            <person name="Wu G."/>
            <person name="Miyauchi S."/>
            <person name="Morin E."/>
            <person name="Kuo A."/>
            <person name="Drula E."/>
            <person name="Varga T."/>
            <person name="Kohler A."/>
            <person name="Feng B."/>
            <person name="Cao Y."/>
            <person name="Lipzen A."/>
            <person name="Daum C."/>
            <person name="Hundley H."/>
            <person name="Pangilinan J."/>
            <person name="Johnson J."/>
            <person name="Barry K."/>
            <person name="LaButti K."/>
            <person name="Ng V."/>
            <person name="Ahrendt S."/>
            <person name="Min B."/>
            <person name="Choi I.G."/>
            <person name="Park H."/>
            <person name="Plett J.M."/>
            <person name="Magnuson J."/>
            <person name="Spatafora J.W."/>
            <person name="Nagy L.G."/>
            <person name="Henrissat B."/>
            <person name="Grigoriev I.V."/>
            <person name="Yang Z.L."/>
            <person name="Xu J."/>
            <person name="Martin F.M."/>
        </authorList>
    </citation>
    <scope>NUCLEOTIDE SEQUENCE</scope>
    <source>
        <strain evidence="2">KKN 215</strain>
    </source>
</reference>
<dbReference type="OrthoDB" id="2246127at2759"/>
<feature type="compositionally biased region" description="Low complexity" evidence="1">
    <location>
        <begin position="560"/>
        <end position="580"/>
    </location>
</feature>
<feature type="region of interest" description="Disordered" evidence="1">
    <location>
        <begin position="539"/>
        <end position="592"/>
    </location>
</feature>
<comment type="caution">
    <text evidence="2">The sequence shown here is derived from an EMBL/GenBank/DDBJ whole genome shotgun (WGS) entry which is preliminary data.</text>
</comment>
<sequence>MAQYKAEVEAHRTEAVAEKVLDRMREPMEMVESGVKAFLRSISGPSAQVASSSSDAPPSRAPSPPTIDWNLVPAETAQLAAPTEDISIQQLADALYDFLDEEASSEDEEIEREDTEEVEIPEPVVSVSDGDSHGNADVASITRARLRDEAELSRRWYPWVDKITCTLDILMHLPRSVFSQRQLDLFLWLLKVNGVDYVPSVKSMQELNAKLQRMCGIDTIAYQGALGHTYHVNDLRQIIAQEMANPRVRQHLHFYPEDAQGVKLTEGCQDARWLNEMPEDLLTPMARLRNRDYFIYEPAMLDNGQVCMPVRWFTREKDGKHELYAKCWQMGIVNNDMDSGWRVVKTNDLEIHHARFLKPLPLLQDDYKRFNIPDPAKLVDVLDSATGEYTAWDLTNPVLGNKWCARAKGHRVVGFGLWYYCDDTSGNMSKKWNKHNSVLVTAAGLPRIEAQKEYNVHFLCTSNIAPLLEMMDGIVEQLEQAQDEGIWVWDCLLNEPVLVIPFVLALLGDNPMQSEFACHIGLRGKFFCRNCWVKGRDAADAESTPAAPVNKDQHDDAASEHSSSPSSSEESTQSNHTETSGAPGKRGRRKKALESMSSMVNRVKAFLNIGKPRKKAETVKQLRSYFTQASTVDTKSTVAKMRTESGIKDTYQLFYLDKLFSSYKGKRQHERKTALDKLAKTMDPDKTMSPVWRIKGLDPHSDTPVEILHVVLLGFVKYLWRDVIQNQLKSQDQKKATLAARLTSFDVSGLGISPLAGQTLVQYAGSLTGRDFWAIAQAAPFVLYDLVPQDCFSTWVALSKLIPLIWQPEIHDVKHHLALLEKEINHFLVCAARWTVRWFNKPKFHILLHLPEHIQRFGPAIIFATEAFESFNAVIRAKSAHSNRQAPSRDIARAFAQSNCIRLILSGGLFIDISVQTPHADSSLPPHFSFKLQDWKRAGPGPFGLVQSPNTVTQYLGLESNIPRDSAKRGYCVADRKPARRFDALLAARVLSQEKRWDGHNSQLFKTANELHLDNGDKCSVGSSFAIFRDLTRAGATAVGRIEEVLLVQGSPEAMSLRPSYILIQEADISTAADGYQMPAVKLNHIYSVRLLEDILCTVNVQHNCAAHQCDLSGQRPIFQERVRTQQTQAAISHSVPTDLVLNTAQMRDAALLQPFRIDSPVLDTEAIIMASVAREIKVQSATRKHISAGPSKPPRSASLRVATLQRESQMDTLSNHRRDIGLGGSSVRGESSQRIVRWIDESGSYGGD</sequence>
<name>A0A8K0UFA1_9AGAR</name>
<evidence type="ECO:0000313" key="2">
    <source>
        <dbReference type="EMBL" id="KAH8081293.1"/>
    </source>
</evidence>
<dbReference type="Proteomes" id="UP000813824">
    <property type="component" value="Unassembled WGS sequence"/>
</dbReference>
<keyword evidence="3" id="KW-1185">Reference proteome</keyword>
<dbReference type="AlphaFoldDB" id="A0A8K0UFA1"/>
<dbReference type="EMBL" id="JAEVFJ010000052">
    <property type="protein sequence ID" value="KAH8081293.1"/>
    <property type="molecule type" value="Genomic_DNA"/>
</dbReference>
<protein>
    <submittedName>
        <fullName evidence="2">Uncharacterized protein</fullName>
    </submittedName>
</protein>
<feature type="region of interest" description="Disordered" evidence="1">
    <location>
        <begin position="44"/>
        <end position="67"/>
    </location>
</feature>
<proteinExistence type="predicted"/>
<accession>A0A8K0UFA1</accession>